<keyword evidence="8" id="KW-1185">Reference proteome</keyword>
<gene>
    <name evidence="7" type="ORF">PVAP13_5KG487707</name>
</gene>
<keyword evidence="2 4" id="KW-0732">Signal</keyword>
<feature type="chain" id="PRO_5035912661" description="Wall-associated receptor kinase galacturonan-binding domain-containing protein" evidence="4">
    <location>
        <begin position="27"/>
        <end position="405"/>
    </location>
</feature>
<evidence type="ECO:0000313" key="8">
    <source>
        <dbReference type="Proteomes" id="UP000823388"/>
    </source>
</evidence>
<organism evidence="7 8">
    <name type="scientific">Panicum virgatum</name>
    <name type="common">Blackwell switchgrass</name>
    <dbReference type="NCBI Taxonomy" id="38727"/>
    <lineage>
        <taxon>Eukaryota</taxon>
        <taxon>Viridiplantae</taxon>
        <taxon>Streptophyta</taxon>
        <taxon>Embryophyta</taxon>
        <taxon>Tracheophyta</taxon>
        <taxon>Spermatophyta</taxon>
        <taxon>Magnoliopsida</taxon>
        <taxon>Liliopsida</taxon>
        <taxon>Poales</taxon>
        <taxon>Poaceae</taxon>
        <taxon>PACMAD clade</taxon>
        <taxon>Panicoideae</taxon>
        <taxon>Panicodae</taxon>
        <taxon>Paniceae</taxon>
        <taxon>Panicinae</taxon>
        <taxon>Panicum</taxon>
        <taxon>Panicum sect. Hiantes</taxon>
    </lineage>
</organism>
<evidence type="ECO:0000259" key="6">
    <source>
        <dbReference type="Pfam" id="PF14380"/>
    </source>
</evidence>
<dbReference type="Pfam" id="PF14380">
    <property type="entry name" value="WAK_assoc"/>
    <property type="match status" value="1"/>
</dbReference>
<sequence>MAAHLPRFPLLLLFVYLGVHVPAAHGDPAQPQTTTYDANNCSNSMCGSVDIHYPFYMSRKRADSVGYYPCGYTGLEISCEDRGPTGTPVIQLGGHNYTVQNIFYERSAFILVDSDVLVPDKCPRVSHGVISFGEVGLRYNNSSDEALTFFFGCEAGLPDGYDMYRINCNGGKSPFGHGASFVLAPGDLDKAQEQELAAYCKNLSVPVRSEVLLKVMASNSASFRSGGYGDVLKQGFELLWLPPAEECHPCEQSGGKCSYGQDGRFLVCLCSDGTAGSLNCTGHGASTAPRSGKSIRTDPPSICLASCLFNRHTTHLHISGCVSNFHLVASLLLRVPGLRCARDLQFSEDRTVPAFSVWNEDQRILNAPRPGLRRWVALASRRIFFFSCTSGTREVAGSLLERPQN</sequence>
<comment type="subcellular location">
    <subcellularLocation>
        <location evidence="1">Membrane</location>
        <topology evidence="1">Single-pass membrane protein</topology>
    </subcellularLocation>
</comment>
<evidence type="ECO:0000259" key="5">
    <source>
        <dbReference type="Pfam" id="PF13947"/>
    </source>
</evidence>
<dbReference type="InterPro" id="IPR032872">
    <property type="entry name" value="WAK_assoc_C"/>
</dbReference>
<dbReference type="GO" id="GO:0016020">
    <property type="term" value="C:membrane"/>
    <property type="evidence" value="ECO:0007669"/>
    <property type="project" value="UniProtKB-SubCell"/>
</dbReference>
<feature type="signal peptide" evidence="4">
    <location>
        <begin position="1"/>
        <end position="26"/>
    </location>
</feature>
<dbReference type="Pfam" id="PF13947">
    <property type="entry name" value="GUB_WAK_bind"/>
    <property type="match status" value="1"/>
</dbReference>
<dbReference type="Proteomes" id="UP000823388">
    <property type="component" value="Chromosome 5K"/>
</dbReference>
<evidence type="ECO:0008006" key="9">
    <source>
        <dbReference type="Google" id="ProtNLM"/>
    </source>
</evidence>
<evidence type="ECO:0000256" key="3">
    <source>
        <dbReference type="ARBA" id="ARBA00023180"/>
    </source>
</evidence>
<dbReference type="EMBL" id="CM029045">
    <property type="protein sequence ID" value="KAG2599923.1"/>
    <property type="molecule type" value="Genomic_DNA"/>
</dbReference>
<comment type="caution">
    <text evidence="7">The sequence shown here is derived from an EMBL/GenBank/DDBJ whole genome shotgun (WGS) entry which is preliminary data.</text>
</comment>
<feature type="domain" description="Wall-associated receptor kinase galacturonan-binding" evidence="5">
    <location>
        <begin position="41"/>
        <end position="113"/>
    </location>
</feature>
<keyword evidence="3" id="KW-0325">Glycoprotein</keyword>
<protein>
    <recommendedName>
        <fullName evidence="9">Wall-associated receptor kinase galacturonan-binding domain-containing protein</fullName>
    </recommendedName>
</protein>
<dbReference type="PANTHER" id="PTHR33138">
    <property type="entry name" value="OS01G0690200 PROTEIN"/>
    <property type="match status" value="1"/>
</dbReference>
<evidence type="ECO:0000256" key="2">
    <source>
        <dbReference type="ARBA" id="ARBA00022729"/>
    </source>
</evidence>
<reference evidence="7" key="1">
    <citation type="submission" date="2020-05" db="EMBL/GenBank/DDBJ databases">
        <title>WGS assembly of Panicum virgatum.</title>
        <authorList>
            <person name="Lovell J.T."/>
            <person name="Jenkins J."/>
            <person name="Shu S."/>
            <person name="Juenger T.E."/>
            <person name="Schmutz J."/>
        </authorList>
    </citation>
    <scope>NUCLEOTIDE SEQUENCE</scope>
    <source>
        <strain evidence="7">AP13</strain>
    </source>
</reference>
<proteinExistence type="predicted"/>
<dbReference type="InterPro" id="IPR025287">
    <property type="entry name" value="WAK_GUB"/>
</dbReference>
<evidence type="ECO:0000313" key="7">
    <source>
        <dbReference type="EMBL" id="KAG2599923.1"/>
    </source>
</evidence>
<dbReference type="GO" id="GO:0030247">
    <property type="term" value="F:polysaccharide binding"/>
    <property type="evidence" value="ECO:0007669"/>
    <property type="project" value="InterPro"/>
</dbReference>
<evidence type="ECO:0000256" key="4">
    <source>
        <dbReference type="SAM" id="SignalP"/>
    </source>
</evidence>
<evidence type="ECO:0000256" key="1">
    <source>
        <dbReference type="ARBA" id="ARBA00004167"/>
    </source>
</evidence>
<feature type="domain" description="Wall-associated receptor kinase C-terminal" evidence="6">
    <location>
        <begin position="177"/>
        <end position="273"/>
    </location>
</feature>
<dbReference type="PANTHER" id="PTHR33138:SF54">
    <property type="entry name" value="OS01G0690900 PROTEIN"/>
    <property type="match status" value="1"/>
</dbReference>
<dbReference type="AlphaFoldDB" id="A0A8T0SSK5"/>
<name>A0A8T0SSK5_PANVG</name>
<accession>A0A8T0SSK5</accession>